<reference evidence="5" key="1">
    <citation type="submission" date="2021-01" db="EMBL/GenBank/DDBJ databases">
        <title>Whole genome shotgun sequence of Demequina activiva NBRC 110675.</title>
        <authorList>
            <person name="Komaki H."/>
            <person name="Tamura T."/>
        </authorList>
    </citation>
    <scope>NUCLEOTIDE SEQUENCE</scope>
    <source>
        <strain evidence="5">NBRC 110675</strain>
    </source>
</reference>
<name>A0A919UJ94_9MICO</name>
<evidence type="ECO:0000256" key="2">
    <source>
        <dbReference type="ARBA" id="ARBA00022741"/>
    </source>
</evidence>
<dbReference type="SUPFAM" id="SSF52540">
    <property type="entry name" value="P-loop containing nucleoside triphosphate hydrolases"/>
    <property type="match status" value="1"/>
</dbReference>
<dbReference type="SMART" id="SM00382">
    <property type="entry name" value="AAA"/>
    <property type="match status" value="1"/>
</dbReference>
<sequence>MLAVRDLTVAFPPARGKGDATVALDRLTLEVSRGEFVAVLGPSGCGKSTLLRAWGGLLVERARVSGEIAVPRASDGTRATAWMPQRDGLLPWRRALSNAMVGAIAAGVPRERALPRARALLVEFGLGGFEDAWPHELSGGMRQRLALLRTCLTERPVLLLDEPFGALDPVTRRRMNAWLASVGLVSQDGERAVALVTHDVDEAITLADRIVVMSGRPGRIVHEVQAHGESRYDREALLASLDA</sequence>
<dbReference type="PANTHER" id="PTHR42788">
    <property type="entry name" value="TAURINE IMPORT ATP-BINDING PROTEIN-RELATED"/>
    <property type="match status" value="1"/>
</dbReference>
<protein>
    <submittedName>
        <fullName evidence="5">ABC transporter</fullName>
    </submittedName>
</protein>
<dbReference type="PANTHER" id="PTHR42788:SF2">
    <property type="entry name" value="ABC TRANSPORTER ATP-BINDING PROTEIN"/>
    <property type="match status" value="1"/>
</dbReference>
<evidence type="ECO:0000259" key="4">
    <source>
        <dbReference type="PROSITE" id="PS50893"/>
    </source>
</evidence>
<dbReference type="InterPro" id="IPR027417">
    <property type="entry name" value="P-loop_NTPase"/>
</dbReference>
<accession>A0A919UJ94</accession>
<evidence type="ECO:0000313" key="5">
    <source>
        <dbReference type="EMBL" id="GIG54146.1"/>
    </source>
</evidence>
<dbReference type="Gene3D" id="3.40.50.300">
    <property type="entry name" value="P-loop containing nucleotide triphosphate hydrolases"/>
    <property type="match status" value="1"/>
</dbReference>
<keyword evidence="3" id="KW-0067">ATP-binding</keyword>
<evidence type="ECO:0000256" key="3">
    <source>
        <dbReference type="ARBA" id="ARBA00022840"/>
    </source>
</evidence>
<dbReference type="InterPro" id="IPR003439">
    <property type="entry name" value="ABC_transporter-like_ATP-bd"/>
</dbReference>
<keyword evidence="1" id="KW-0813">Transport</keyword>
<dbReference type="Pfam" id="PF00005">
    <property type="entry name" value="ABC_tran"/>
    <property type="match status" value="1"/>
</dbReference>
<dbReference type="GO" id="GO:0016887">
    <property type="term" value="F:ATP hydrolysis activity"/>
    <property type="evidence" value="ECO:0007669"/>
    <property type="project" value="InterPro"/>
</dbReference>
<dbReference type="InterPro" id="IPR003593">
    <property type="entry name" value="AAA+_ATPase"/>
</dbReference>
<comment type="caution">
    <text evidence="5">The sequence shown here is derived from an EMBL/GenBank/DDBJ whole genome shotgun (WGS) entry which is preliminary data.</text>
</comment>
<dbReference type="EMBL" id="BONR01000001">
    <property type="protein sequence ID" value="GIG54146.1"/>
    <property type="molecule type" value="Genomic_DNA"/>
</dbReference>
<evidence type="ECO:0000256" key="1">
    <source>
        <dbReference type="ARBA" id="ARBA00022448"/>
    </source>
</evidence>
<evidence type="ECO:0000313" key="6">
    <source>
        <dbReference type="Proteomes" id="UP000652354"/>
    </source>
</evidence>
<organism evidence="5 6">
    <name type="scientific">Demequina activiva</name>
    <dbReference type="NCBI Taxonomy" id="1582364"/>
    <lineage>
        <taxon>Bacteria</taxon>
        <taxon>Bacillati</taxon>
        <taxon>Actinomycetota</taxon>
        <taxon>Actinomycetes</taxon>
        <taxon>Micrococcales</taxon>
        <taxon>Demequinaceae</taxon>
        <taxon>Demequina</taxon>
    </lineage>
</organism>
<dbReference type="InterPro" id="IPR050166">
    <property type="entry name" value="ABC_transporter_ATP-bind"/>
</dbReference>
<keyword evidence="2" id="KW-0547">Nucleotide-binding</keyword>
<gene>
    <name evidence="5" type="ORF">Dac01nite_08980</name>
</gene>
<feature type="domain" description="ABC transporter" evidence="4">
    <location>
        <begin position="2"/>
        <end position="240"/>
    </location>
</feature>
<dbReference type="AlphaFoldDB" id="A0A919UJ94"/>
<proteinExistence type="predicted"/>
<keyword evidence="6" id="KW-1185">Reference proteome</keyword>
<dbReference type="PROSITE" id="PS50893">
    <property type="entry name" value="ABC_TRANSPORTER_2"/>
    <property type="match status" value="1"/>
</dbReference>
<dbReference type="Proteomes" id="UP000652354">
    <property type="component" value="Unassembled WGS sequence"/>
</dbReference>
<dbReference type="GO" id="GO:0005524">
    <property type="term" value="F:ATP binding"/>
    <property type="evidence" value="ECO:0007669"/>
    <property type="project" value="UniProtKB-KW"/>
</dbReference>